<organism evidence="1 2">
    <name type="scientific">Panicum virgatum</name>
    <name type="common">Blackwell switchgrass</name>
    <dbReference type="NCBI Taxonomy" id="38727"/>
    <lineage>
        <taxon>Eukaryota</taxon>
        <taxon>Viridiplantae</taxon>
        <taxon>Streptophyta</taxon>
        <taxon>Embryophyta</taxon>
        <taxon>Tracheophyta</taxon>
        <taxon>Spermatophyta</taxon>
        <taxon>Magnoliopsida</taxon>
        <taxon>Liliopsida</taxon>
        <taxon>Poales</taxon>
        <taxon>Poaceae</taxon>
        <taxon>PACMAD clade</taxon>
        <taxon>Panicoideae</taxon>
        <taxon>Panicodae</taxon>
        <taxon>Paniceae</taxon>
        <taxon>Panicinae</taxon>
        <taxon>Panicum</taxon>
        <taxon>Panicum sect. Hiantes</taxon>
    </lineage>
</organism>
<evidence type="ECO:0000313" key="2">
    <source>
        <dbReference type="Proteomes" id="UP000823388"/>
    </source>
</evidence>
<protein>
    <submittedName>
        <fullName evidence="1">Uncharacterized protein</fullName>
    </submittedName>
</protein>
<reference evidence="1 2" key="1">
    <citation type="submission" date="2020-05" db="EMBL/GenBank/DDBJ databases">
        <title>WGS assembly of Panicum virgatum.</title>
        <authorList>
            <person name="Lovell J.T."/>
            <person name="Jenkins J."/>
            <person name="Shu S."/>
            <person name="Juenger T.E."/>
            <person name="Schmutz J."/>
        </authorList>
    </citation>
    <scope>NUCLEOTIDE SEQUENCE [LARGE SCALE GENOMIC DNA]</scope>
    <source>
        <strain evidence="2">cv. AP13</strain>
    </source>
</reference>
<proteinExistence type="predicted"/>
<dbReference type="InterPro" id="IPR036322">
    <property type="entry name" value="WD40_repeat_dom_sf"/>
</dbReference>
<keyword evidence="2" id="KW-1185">Reference proteome</keyword>
<dbReference type="Proteomes" id="UP000823388">
    <property type="component" value="Chromosome 6K"/>
</dbReference>
<dbReference type="InterPro" id="IPR015943">
    <property type="entry name" value="WD40/YVTN_repeat-like_dom_sf"/>
</dbReference>
<comment type="caution">
    <text evidence="1">The sequence shown here is derived from an EMBL/GenBank/DDBJ whole genome shotgun (WGS) entry which is preliminary data.</text>
</comment>
<dbReference type="Gene3D" id="2.130.10.10">
    <property type="entry name" value="YVTN repeat-like/Quinoprotein amine dehydrogenase"/>
    <property type="match status" value="1"/>
</dbReference>
<dbReference type="EMBL" id="CM029047">
    <property type="protein sequence ID" value="KAG2584223.1"/>
    <property type="molecule type" value="Genomic_DNA"/>
</dbReference>
<accession>A0A8T0RHG1</accession>
<evidence type="ECO:0000313" key="1">
    <source>
        <dbReference type="EMBL" id="KAG2584223.1"/>
    </source>
</evidence>
<sequence length="276" mass="30858">MKPRAGAKKRKFSEWHESESSSKVIEFRNILYNNSPGVEFSLVNRIAIAKSLSPPPVVYDLDWNPMPGSCKGKSATAMLACASSYGAHIYYYPRTTKTWTTVVMTNRPSRKGECIRWHATGRILATTSNPSPETYGNVTIFSYDSNKLYFDAEDFHEFLEDNSKVSSLAWITGAEILVCAIFPSSCLIFFELKAGGSITLEHEVRCDGFPTDSKVVLQPHPSTNTFFAACEDATKILVWSKQEDSDSTWTIIRNVDCEKGVIGMQFTISTWSLITI</sequence>
<name>A0A8T0RHG1_PANVG</name>
<gene>
    <name evidence="1" type="ORF">PVAP13_6KG284200</name>
</gene>
<dbReference type="AlphaFoldDB" id="A0A8T0RHG1"/>
<dbReference type="SUPFAM" id="SSF50978">
    <property type="entry name" value="WD40 repeat-like"/>
    <property type="match status" value="1"/>
</dbReference>